<dbReference type="EMBL" id="CASHSV030000716">
    <property type="protein sequence ID" value="CAJ2675468.1"/>
    <property type="molecule type" value="Genomic_DNA"/>
</dbReference>
<name>A0ACB0M4E4_TRIPR</name>
<keyword evidence="2" id="KW-1185">Reference proteome</keyword>
<evidence type="ECO:0000313" key="1">
    <source>
        <dbReference type="EMBL" id="CAJ2675468.1"/>
    </source>
</evidence>
<comment type="caution">
    <text evidence="1">The sequence shown here is derived from an EMBL/GenBank/DDBJ whole genome shotgun (WGS) entry which is preliminary data.</text>
</comment>
<accession>A0ACB0M4E4</accession>
<reference evidence="1" key="1">
    <citation type="submission" date="2023-10" db="EMBL/GenBank/DDBJ databases">
        <authorList>
            <person name="Rodriguez Cubillos JULIANA M."/>
            <person name="De Vega J."/>
        </authorList>
    </citation>
    <scope>NUCLEOTIDE SEQUENCE</scope>
</reference>
<protein>
    <submittedName>
        <fullName evidence="1">Uncharacterized protein</fullName>
    </submittedName>
</protein>
<proteinExistence type="predicted"/>
<sequence length="166" mass="18787">MVVFLRPVSLQHNYTVVEFLRKMIIRIRQMNCRNDFIPVAGFRDFQVIPPNDEQQLLQVMVQQPVTVNIAAATDELYNFKGGEIYSGACGNETDHSVVIVNYGVSNEGTKYWLIKNSLDELWGELGYFRLIRGTGTLGGHCGINSGLLFIPLSRVLKFPIMHMASY</sequence>
<organism evidence="1 2">
    <name type="scientific">Trifolium pratense</name>
    <name type="common">Red clover</name>
    <dbReference type="NCBI Taxonomy" id="57577"/>
    <lineage>
        <taxon>Eukaryota</taxon>
        <taxon>Viridiplantae</taxon>
        <taxon>Streptophyta</taxon>
        <taxon>Embryophyta</taxon>
        <taxon>Tracheophyta</taxon>
        <taxon>Spermatophyta</taxon>
        <taxon>Magnoliopsida</taxon>
        <taxon>eudicotyledons</taxon>
        <taxon>Gunneridae</taxon>
        <taxon>Pentapetalae</taxon>
        <taxon>rosids</taxon>
        <taxon>fabids</taxon>
        <taxon>Fabales</taxon>
        <taxon>Fabaceae</taxon>
        <taxon>Papilionoideae</taxon>
        <taxon>50 kb inversion clade</taxon>
        <taxon>NPAAA clade</taxon>
        <taxon>Hologalegina</taxon>
        <taxon>IRL clade</taxon>
        <taxon>Trifolieae</taxon>
        <taxon>Trifolium</taxon>
    </lineage>
</organism>
<gene>
    <name evidence="1" type="ORF">MILVUS5_LOCUS38488</name>
</gene>
<dbReference type="Proteomes" id="UP001177021">
    <property type="component" value="Unassembled WGS sequence"/>
</dbReference>
<evidence type="ECO:0000313" key="2">
    <source>
        <dbReference type="Proteomes" id="UP001177021"/>
    </source>
</evidence>